<dbReference type="Pfam" id="PF13181">
    <property type="entry name" value="TPR_8"/>
    <property type="match status" value="2"/>
</dbReference>
<evidence type="ECO:0000256" key="3">
    <source>
        <dbReference type="PROSITE-ProRule" id="PRU00339"/>
    </source>
</evidence>
<dbReference type="InterPro" id="IPR051012">
    <property type="entry name" value="CellSynth/LPSAsmb/PSIAsmb"/>
</dbReference>
<protein>
    <submittedName>
        <fullName evidence="5">Tetratricopeptide repeat-containing protein</fullName>
    </submittedName>
</protein>
<keyword evidence="6" id="KW-1185">Reference proteome</keyword>
<dbReference type="RefSeq" id="WP_091549409.1">
    <property type="nucleotide sequence ID" value="NZ_FONY01000064.1"/>
</dbReference>
<dbReference type="OrthoDB" id="638548at2"/>
<keyword evidence="1" id="KW-0677">Repeat</keyword>
<feature type="chain" id="PRO_5011710197" evidence="4">
    <location>
        <begin position="23"/>
        <end position="440"/>
    </location>
</feature>
<evidence type="ECO:0000313" key="5">
    <source>
        <dbReference type="EMBL" id="SFF57659.1"/>
    </source>
</evidence>
<dbReference type="STRING" id="1003.SAMN04488541_106413"/>
<proteinExistence type="predicted"/>
<organism evidence="5 6">
    <name type="scientific">Thermoflexibacter ruber</name>
    <dbReference type="NCBI Taxonomy" id="1003"/>
    <lineage>
        <taxon>Bacteria</taxon>
        <taxon>Pseudomonadati</taxon>
        <taxon>Bacteroidota</taxon>
        <taxon>Cytophagia</taxon>
        <taxon>Cytophagales</taxon>
        <taxon>Thermoflexibacteraceae</taxon>
        <taxon>Thermoflexibacter</taxon>
    </lineage>
</organism>
<dbReference type="SMART" id="SM00028">
    <property type="entry name" value="TPR"/>
    <property type="match status" value="8"/>
</dbReference>
<keyword evidence="4" id="KW-0732">Signal</keyword>
<dbReference type="InterPro" id="IPR011990">
    <property type="entry name" value="TPR-like_helical_dom_sf"/>
</dbReference>
<dbReference type="PANTHER" id="PTHR45586">
    <property type="entry name" value="TPR REPEAT-CONTAINING PROTEIN PA4667"/>
    <property type="match status" value="1"/>
</dbReference>
<dbReference type="EMBL" id="FONY01000064">
    <property type="protein sequence ID" value="SFF57659.1"/>
    <property type="molecule type" value="Genomic_DNA"/>
</dbReference>
<dbReference type="Proteomes" id="UP000199513">
    <property type="component" value="Unassembled WGS sequence"/>
</dbReference>
<dbReference type="InterPro" id="IPR019734">
    <property type="entry name" value="TPR_rpt"/>
</dbReference>
<dbReference type="PROSITE" id="PS50005">
    <property type="entry name" value="TPR"/>
    <property type="match status" value="2"/>
</dbReference>
<evidence type="ECO:0000256" key="1">
    <source>
        <dbReference type="ARBA" id="ARBA00022737"/>
    </source>
</evidence>
<dbReference type="PANTHER" id="PTHR45586:SF1">
    <property type="entry name" value="LIPOPOLYSACCHARIDE ASSEMBLY PROTEIN B"/>
    <property type="match status" value="1"/>
</dbReference>
<name>A0A1I2JU04_9BACT</name>
<dbReference type="Gene3D" id="1.25.40.10">
    <property type="entry name" value="Tetratricopeptide repeat domain"/>
    <property type="match status" value="2"/>
</dbReference>
<dbReference type="AlphaFoldDB" id="A0A1I2JU04"/>
<accession>A0A1I2JU04</accession>
<reference evidence="6" key="1">
    <citation type="submission" date="2016-10" db="EMBL/GenBank/DDBJ databases">
        <authorList>
            <person name="Varghese N."/>
            <person name="Submissions S."/>
        </authorList>
    </citation>
    <scope>NUCLEOTIDE SEQUENCE [LARGE SCALE GENOMIC DNA]</scope>
    <source>
        <strain>GEY</strain>
        <strain evidence="6">DSM 9560</strain>
    </source>
</reference>
<sequence length="440" mass="51311">MKRIYLFIFILYFFTFANQVFAQDGLPYYVDGENLRRAGQYEKAIAEFNKAIQREPTNYRYIYSKAVSEFQTRKIDAALNSVNNVIRLKDDFVAAHLLAAKIYQSKGEYDRAVYYYDQAFKYETDVDKKVGYKFTVMRKLINDGDYKGAYERIKEAKEIAPQNKDVLFFYAKLSNILGFYEEAKKSILELENHLKSLKPEDNAKYYYELGYAYYKLEEYEKSREAWLKADVPPYREKISKFSAKYFCSVALAYYKFYENELSKQYVDQAVKIQKDFPMAHVLLAQLSKRNSNHANTIAHYEAALKNEKDVLRKLGIYDKIADLYLESNNFEGCLKAISEALKIRADDPQALLTKANVLYKMENYKEAVDVIQTVLKQRIDEATRADFMFLMGLCGKKMGDKRMAKEGFVAAMKSSLRDASEVELKEMKELAELEKQEGND</sequence>
<gene>
    <name evidence="5" type="ORF">SAMN04488541_106413</name>
</gene>
<feature type="signal peptide" evidence="4">
    <location>
        <begin position="1"/>
        <end position="22"/>
    </location>
</feature>
<dbReference type="SUPFAM" id="SSF48452">
    <property type="entry name" value="TPR-like"/>
    <property type="match status" value="2"/>
</dbReference>
<evidence type="ECO:0000313" key="6">
    <source>
        <dbReference type="Proteomes" id="UP000199513"/>
    </source>
</evidence>
<keyword evidence="2 3" id="KW-0802">TPR repeat</keyword>
<evidence type="ECO:0000256" key="2">
    <source>
        <dbReference type="ARBA" id="ARBA00022803"/>
    </source>
</evidence>
<feature type="repeat" description="TPR" evidence="3">
    <location>
        <begin position="93"/>
        <end position="126"/>
    </location>
</feature>
<feature type="repeat" description="TPR" evidence="3">
    <location>
        <begin position="25"/>
        <end position="58"/>
    </location>
</feature>
<dbReference type="Pfam" id="PF13432">
    <property type="entry name" value="TPR_16"/>
    <property type="match status" value="2"/>
</dbReference>
<evidence type="ECO:0000256" key="4">
    <source>
        <dbReference type="SAM" id="SignalP"/>
    </source>
</evidence>